<keyword evidence="3" id="KW-1185">Reference proteome</keyword>
<dbReference type="InterPro" id="IPR036761">
    <property type="entry name" value="TTHA0802/YceI-like_sf"/>
</dbReference>
<dbReference type="SUPFAM" id="SSF101874">
    <property type="entry name" value="YceI-like"/>
    <property type="match status" value="1"/>
</dbReference>
<sequence length="204" mass="22499">MIMLVSPKYAKYATSLVFVLCSILGFSQEYELENSSSITVSGTSTLHDWTVEVKNQTGKMTVTAKKATDDKIKTGQLSHISVNLFVNDIQGSKGKTMNNKMYRALKKDLFPTITFTSNNPVEFDLIDRNGSVLKNLSGVLSVAGVEKKISTQVKAIYNNKKISLSGELPMKLSDFSIEPPTAMFGQIKTGNDISVNFDLEFVHN</sequence>
<organism evidence="2 3">
    <name type="scientific">Flagellimonas marina</name>
    <dbReference type="NCBI Taxonomy" id="1775168"/>
    <lineage>
        <taxon>Bacteria</taxon>
        <taxon>Pseudomonadati</taxon>
        <taxon>Bacteroidota</taxon>
        <taxon>Flavobacteriia</taxon>
        <taxon>Flavobacteriales</taxon>
        <taxon>Flavobacteriaceae</taxon>
        <taxon>Flagellimonas</taxon>
    </lineage>
</organism>
<evidence type="ECO:0000313" key="2">
    <source>
        <dbReference type="EMBL" id="MFC4221282.1"/>
    </source>
</evidence>
<comment type="caution">
    <text evidence="2">The sequence shown here is derived from an EMBL/GenBank/DDBJ whole genome shotgun (WGS) entry which is preliminary data.</text>
</comment>
<accession>A0ABV8PMT9</accession>
<dbReference type="Pfam" id="PF04264">
    <property type="entry name" value="YceI"/>
    <property type="match status" value="1"/>
</dbReference>
<dbReference type="Proteomes" id="UP001595841">
    <property type="component" value="Unassembled WGS sequence"/>
</dbReference>
<reference evidence="3" key="1">
    <citation type="journal article" date="2019" name="Int. J. Syst. Evol. Microbiol.">
        <title>The Global Catalogue of Microorganisms (GCM) 10K type strain sequencing project: providing services to taxonomists for standard genome sequencing and annotation.</title>
        <authorList>
            <consortium name="The Broad Institute Genomics Platform"/>
            <consortium name="The Broad Institute Genome Sequencing Center for Infectious Disease"/>
            <person name="Wu L."/>
            <person name="Ma J."/>
        </authorList>
    </citation>
    <scope>NUCLEOTIDE SEQUENCE [LARGE SCALE GENOMIC DNA]</scope>
    <source>
        <strain evidence="3">CGMCC 1.15774</strain>
    </source>
</reference>
<name>A0ABV8PMT9_9FLAO</name>
<dbReference type="RefSeq" id="WP_379765759.1">
    <property type="nucleotide sequence ID" value="NZ_JBHSCL010000009.1"/>
</dbReference>
<dbReference type="EMBL" id="JBHSCL010000009">
    <property type="protein sequence ID" value="MFC4221282.1"/>
    <property type="molecule type" value="Genomic_DNA"/>
</dbReference>
<gene>
    <name evidence="2" type="ORF">ACFOWS_14110</name>
</gene>
<protein>
    <submittedName>
        <fullName evidence="2">YceI family protein</fullName>
    </submittedName>
</protein>
<evidence type="ECO:0000259" key="1">
    <source>
        <dbReference type="Pfam" id="PF04264"/>
    </source>
</evidence>
<dbReference type="Gene3D" id="2.40.128.110">
    <property type="entry name" value="Lipid/polyisoprenoid-binding, YceI-like"/>
    <property type="match status" value="1"/>
</dbReference>
<dbReference type="InterPro" id="IPR007372">
    <property type="entry name" value="Lipid/polyisoprenoid-bd_YceI"/>
</dbReference>
<proteinExistence type="predicted"/>
<feature type="domain" description="Lipid/polyisoprenoid-binding YceI-like" evidence="1">
    <location>
        <begin position="36"/>
        <end position="201"/>
    </location>
</feature>
<evidence type="ECO:0000313" key="3">
    <source>
        <dbReference type="Proteomes" id="UP001595841"/>
    </source>
</evidence>